<organism evidence="2 3">
    <name type="scientific">Aspergillus nanangensis</name>
    <dbReference type="NCBI Taxonomy" id="2582783"/>
    <lineage>
        <taxon>Eukaryota</taxon>
        <taxon>Fungi</taxon>
        <taxon>Dikarya</taxon>
        <taxon>Ascomycota</taxon>
        <taxon>Pezizomycotina</taxon>
        <taxon>Eurotiomycetes</taxon>
        <taxon>Eurotiomycetidae</taxon>
        <taxon>Eurotiales</taxon>
        <taxon>Aspergillaceae</taxon>
        <taxon>Aspergillus</taxon>
        <taxon>Aspergillus subgen. Circumdati</taxon>
    </lineage>
</organism>
<name>A0AAD4GXP8_ASPNN</name>
<evidence type="ECO:0000313" key="3">
    <source>
        <dbReference type="Proteomes" id="UP001194746"/>
    </source>
</evidence>
<reference evidence="2" key="1">
    <citation type="journal article" date="2019" name="Beilstein J. Org. Chem.">
        <title>Nanangenines: drimane sesquiterpenoids as the dominant metabolite cohort of a novel Australian fungus, Aspergillus nanangensis.</title>
        <authorList>
            <person name="Lacey H.J."/>
            <person name="Gilchrist C.L.M."/>
            <person name="Crombie A."/>
            <person name="Kalaitzis J.A."/>
            <person name="Vuong D."/>
            <person name="Rutledge P.J."/>
            <person name="Turner P."/>
            <person name="Pitt J.I."/>
            <person name="Lacey E."/>
            <person name="Chooi Y.H."/>
            <person name="Piggott A.M."/>
        </authorList>
    </citation>
    <scope>NUCLEOTIDE SEQUENCE</scope>
    <source>
        <strain evidence="2">MST-FP2251</strain>
    </source>
</reference>
<accession>A0AAD4GXP8</accession>
<evidence type="ECO:0000313" key="2">
    <source>
        <dbReference type="EMBL" id="KAF9891808.1"/>
    </source>
</evidence>
<protein>
    <submittedName>
        <fullName evidence="2">Uncharacterized protein</fullName>
    </submittedName>
</protein>
<reference evidence="2" key="2">
    <citation type="submission" date="2020-02" db="EMBL/GenBank/DDBJ databases">
        <authorList>
            <person name="Gilchrist C.L.M."/>
            <person name="Chooi Y.-H."/>
        </authorList>
    </citation>
    <scope>NUCLEOTIDE SEQUENCE</scope>
    <source>
        <strain evidence="2">MST-FP2251</strain>
    </source>
</reference>
<keyword evidence="1" id="KW-0732">Signal</keyword>
<keyword evidence="3" id="KW-1185">Reference proteome</keyword>
<gene>
    <name evidence="2" type="ORF">FE257_003289</name>
</gene>
<sequence>MRYSLIPTLVLPVLSQAFSLDSSTKYWNYTTDSLASTTSKACKEAYGAEIACDEYLVQLVNAKEERFFLENMEPANFTITCSTSCKSSLVDYIANVKKSCTESGDAAVEALGFLGKKGRKDVPVETIGSIFEYMLMRSCAKDEDGEFCYPSQSSVMPTDFDCDWKCALAYYWNQHKYPYSLWSVGDQDVLDFDKDMNRIKVANDMLFNSLEDESVDLGWKNIQKCGLANSTAPFDVGLRNETTYNQTEHDSCQSKSGSCTSSSTAVAATDPATMTSAPTSTTTGSGGNKVFVTIGWLGLVALSASVLL</sequence>
<dbReference type="AlphaFoldDB" id="A0AAD4GXP8"/>
<comment type="caution">
    <text evidence="2">The sequence shown here is derived from an EMBL/GenBank/DDBJ whole genome shotgun (WGS) entry which is preliminary data.</text>
</comment>
<dbReference type="Proteomes" id="UP001194746">
    <property type="component" value="Unassembled WGS sequence"/>
</dbReference>
<feature type="signal peptide" evidence="1">
    <location>
        <begin position="1"/>
        <end position="17"/>
    </location>
</feature>
<feature type="chain" id="PRO_5042252993" evidence="1">
    <location>
        <begin position="18"/>
        <end position="308"/>
    </location>
</feature>
<evidence type="ECO:0000256" key="1">
    <source>
        <dbReference type="SAM" id="SignalP"/>
    </source>
</evidence>
<proteinExistence type="predicted"/>
<dbReference type="EMBL" id="VCAU01000016">
    <property type="protein sequence ID" value="KAF9891808.1"/>
    <property type="molecule type" value="Genomic_DNA"/>
</dbReference>